<dbReference type="EMBL" id="MU854344">
    <property type="protein sequence ID" value="KAK4042202.1"/>
    <property type="molecule type" value="Genomic_DNA"/>
</dbReference>
<dbReference type="Gene3D" id="1.20.5.1500">
    <property type="match status" value="1"/>
</dbReference>
<feature type="compositionally biased region" description="Acidic residues" evidence="6">
    <location>
        <begin position="246"/>
        <end position="255"/>
    </location>
</feature>
<comment type="subcellular location">
    <subcellularLocation>
        <location evidence="1">Nucleus</location>
    </subcellularLocation>
</comment>
<dbReference type="Pfam" id="PF08598">
    <property type="entry name" value="Sds3"/>
    <property type="match status" value="1"/>
</dbReference>
<feature type="compositionally biased region" description="Basic and acidic residues" evidence="6">
    <location>
        <begin position="116"/>
        <end position="132"/>
    </location>
</feature>
<keyword evidence="4" id="KW-0804">Transcription</keyword>
<feature type="compositionally biased region" description="Basic residues" evidence="6">
    <location>
        <begin position="297"/>
        <end position="311"/>
    </location>
</feature>
<dbReference type="InterPro" id="IPR013907">
    <property type="entry name" value="Sds3"/>
</dbReference>
<accession>A0AAN6STP8</accession>
<proteinExistence type="predicted"/>
<feature type="compositionally biased region" description="Acidic residues" evidence="6">
    <location>
        <begin position="33"/>
        <end position="45"/>
    </location>
</feature>
<feature type="compositionally biased region" description="Acidic residues" evidence="6">
    <location>
        <begin position="157"/>
        <end position="166"/>
    </location>
</feature>
<dbReference type="PANTHER" id="PTHR21964">
    <property type="entry name" value="BREAST CANCER METASTASIS-SUPPRESSOR 1"/>
    <property type="match status" value="1"/>
</dbReference>
<feature type="compositionally biased region" description="Polar residues" evidence="6">
    <location>
        <begin position="256"/>
        <end position="265"/>
    </location>
</feature>
<feature type="region of interest" description="Disordered" evidence="6">
    <location>
        <begin position="580"/>
        <end position="672"/>
    </location>
</feature>
<comment type="caution">
    <text evidence="7">The sequence shown here is derived from an EMBL/GenBank/DDBJ whole genome shotgun (WGS) entry which is preliminary data.</text>
</comment>
<feature type="compositionally biased region" description="Pro residues" evidence="6">
    <location>
        <begin position="9"/>
        <end position="19"/>
    </location>
</feature>
<gene>
    <name evidence="7" type="ORF">C8A01DRAFT_44726</name>
</gene>
<reference evidence="8" key="1">
    <citation type="journal article" date="2023" name="Mol. Phylogenet. Evol.">
        <title>Genome-scale phylogeny and comparative genomics of the fungal order Sordariales.</title>
        <authorList>
            <person name="Hensen N."/>
            <person name="Bonometti L."/>
            <person name="Westerberg I."/>
            <person name="Brannstrom I.O."/>
            <person name="Guillou S."/>
            <person name="Cros-Aarteil S."/>
            <person name="Calhoun S."/>
            <person name="Haridas S."/>
            <person name="Kuo A."/>
            <person name="Mondo S."/>
            <person name="Pangilinan J."/>
            <person name="Riley R."/>
            <person name="LaButti K."/>
            <person name="Andreopoulos B."/>
            <person name="Lipzen A."/>
            <person name="Chen C."/>
            <person name="Yan M."/>
            <person name="Daum C."/>
            <person name="Ng V."/>
            <person name="Clum A."/>
            <person name="Steindorff A."/>
            <person name="Ohm R.A."/>
            <person name="Martin F."/>
            <person name="Silar P."/>
            <person name="Natvig D.O."/>
            <person name="Lalanne C."/>
            <person name="Gautier V."/>
            <person name="Ament-Velasquez S.L."/>
            <person name="Kruys A."/>
            <person name="Hutchinson M.I."/>
            <person name="Powell A.J."/>
            <person name="Barry K."/>
            <person name="Miller A.N."/>
            <person name="Grigoriev I.V."/>
            <person name="Debuchy R."/>
            <person name="Gladieux P."/>
            <person name="Hiltunen Thoren M."/>
            <person name="Johannesson H."/>
        </authorList>
    </citation>
    <scope>NUCLEOTIDE SEQUENCE [LARGE SCALE GENOMIC DNA]</scope>
    <source>
        <strain evidence="8">CBS 284.82</strain>
    </source>
</reference>
<feature type="region of interest" description="Disordered" evidence="6">
    <location>
        <begin position="1"/>
        <end position="369"/>
    </location>
</feature>
<feature type="compositionally biased region" description="Acidic residues" evidence="6">
    <location>
        <begin position="345"/>
        <end position="354"/>
    </location>
</feature>
<dbReference type="Proteomes" id="UP001303115">
    <property type="component" value="Unassembled WGS sequence"/>
</dbReference>
<sequence>MATGDTAPPLAPSSPPPPLLDNSPSNLSSPLSEPEDKDEYGEEADLDMRDLSDGHNTPSRNGIQGDPDSDAASESDDESKLSEVDVNDSEAETERLYDTPPKNGATRDIVNTAGEGNRRYTDRRERVFERSPSKLHQQLRADIDAGEMTSGHNSASEGEDGEDDDASMPSSEPELDSVKAPRLRAAALAKKSQVVPSNDAPTSHPRKNSVDSRKRKRSSVAEQSESEQPLKKRTGSVSAADRESADDIAMIDDDGISTNPQSGNHTAEEDNDELLATTEAKEELADAAEEDVAVPSRSRKGKRSPTKKRKSKSPEDTNTKEEALDEPEDADAQSLEVPTPQAEDDHADEVDEEAEAAHRNEEEPIEKQFSSFRERLYQERLEQLNEEEAMLTSDNPTHPEYLAMLQCLEERRTEKIRRSNLELQFKLSVLRHRAVAERAQIMSQFYQAVRESRDQTVAELGEEWYQIQQERRRAANTIPDYGIRFPATRAQAVRNAVSYNKEVSVLSGFAKHVGFPAAPSINGASDEQLEADLEAIHSIREPMPRQTSNQVPAFRPEYPGGLASFVQGLGAAGEQFIEQTPWANPNHPSHRMQQQQAHRENNLQPTFAGPSSAPRRHSNQPGGLFSSSTSTILNGDSPVQVQKTHSPVVPEPTLKGKMGPEALRREPAIHAS</sequence>
<evidence type="ECO:0000313" key="7">
    <source>
        <dbReference type="EMBL" id="KAK4042202.1"/>
    </source>
</evidence>
<organism evidence="7 8">
    <name type="scientific">Parachaetomium inaequale</name>
    <dbReference type="NCBI Taxonomy" id="2588326"/>
    <lineage>
        <taxon>Eukaryota</taxon>
        <taxon>Fungi</taxon>
        <taxon>Dikarya</taxon>
        <taxon>Ascomycota</taxon>
        <taxon>Pezizomycotina</taxon>
        <taxon>Sordariomycetes</taxon>
        <taxon>Sordariomycetidae</taxon>
        <taxon>Sordariales</taxon>
        <taxon>Chaetomiaceae</taxon>
        <taxon>Parachaetomium</taxon>
    </lineage>
</organism>
<dbReference type="GO" id="GO:0010468">
    <property type="term" value="P:regulation of gene expression"/>
    <property type="evidence" value="ECO:0007669"/>
    <property type="project" value="UniProtKB-ARBA"/>
</dbReference>
<feature type="compositionally biased region" description="Polar residues" evidence="6">
    <location>
        <begin position="619"/>
        <end position="645"/>
    </location>
</feature>
<evidence type="ECO:0000256" key="6">
    <source>
        <dbReference type="SAM" id="MobiDB-lite"/>
    </source>
</evidence>
<keyword evidence="3" id="KW-0805">Transcription regulation</keyword>
<evidence type="ECO:0000313" key="8">
    <source>
        <dbReference type="Proteomes" id="UP001303115"/>
    </source>
</evidence>
<keyword evidence="8" id="KW-1185">Reference proteome</keyword>
<evidence type="ECO:0000256" key="5">
    <source>
        <dbReference type="ARBA" id="ARBA00023242"/>
    </source>
</evidence>
<feature type="compositionally biased region" description="Basic and acidic residues" evidence="6">
    <location>
        <begin position="662"/>
        <end position="672"/>
    </location>
</feature>
<feature type="compositionally biased region" description="Polar residues" evidence="6">
    <location>
        <begin position="580"/>
        <end position="596"/>
    </location>
</feature>
<keyword evidence="5" id="KW-0539">Nucleus</keyword>
<feature type="compositionally biased region" description="Basic and acidic residues" evidence="6">
    <location>
        <begin position="355"/>
        <end position="369"/>
    </location>
</feature>
<evidence type="ECO:0000256" key="1">
    <source>
        <dbReference type="ARBA" id="ARBA00004123"/>
    </source>
</evidence>
<name>A0AAN6STP8_9PEZI</name>
<dbReference type="AlphaFoldDB" id="A0AAN6STP8"/>
<feature type="compositionally biased region" description="Basic and acidic residues" evidence="6">
    <location>
        <begin position="312"/>
        <end position="322"/>
    </location>
</feature>
<evidence type="ECO:0000256" key="2">
    <source>
        <dbReference type="ARBA" id="ARBA00022491"/>
    </source>
</evidence>
<evidence type="ECO:0000256" key="3">
    <source>
        <dbReference type="ARBA" id="ARBA00023015"/>
    </source>
</evidence>
<evidence type="ECO:0000256" key="4">
    <source>
        <dbReference type="ARBA" id="ARBA00023163"/>
    </source>
</evidence>
<protein>
    <submittedName>
        <fullName evidence="7">Sds3-like-domain-containing protein</fullName>
    </submittedName>
</protein>
<feature type="compositionally biased region" description="Low complexity" evidence="6">
    <location>
        <begin position="20"/>
        <end position="32"/>
    </location>
</feature>
<dbReference type="SMART" id="SM01401">
    <property type="entry name" value="Sds3"/>
    <property type="match status" value="1"/>
</dbReference>
<feature type="compositionally biased region" description="Acidic residues" evidence="6">
    <location>
        <begin position="67"/>
        <end position="77"/>
    </location>
</feature>
<dbReference type="GO" id="GO:0005654">
    <property type="term" value="C:nucleoplasm"/>
    <property type="evidence" value="ECO:0007669"/>
    <property type="project" value="UniProtKB-ARBA"/>
</dbReference>
<keyword evidence="2" id="KW-0678">Repressor</keyword>